<evidence type="ECO:0000256" key="3">
    <source>
        <dbReference type="ARBA" id="ARBA00023082"/>
    </source>
</evidence>
<feature type="domain" description="RNA polymerase sigma-70 region 2" evidence="5">
    <location>
        <begin position="21"/>
        <end position="87"/>
    </location>
</feature>
<dbReference type="Pfam" id="PF04542">
    <property type="entry name" value="Sigma70_r2"/>
    <property type="match status" value="1"/>
</dbReference>
<evidence type="ECO:0000313" key="8">
    <source>
        <dbReference type="EMBL" id="HGT48301.1"/>
    </source>
</evidence>
<dbReference type="InterPro" id="IPR007627">
    <property type="entry name" value="RNA_pol_sigma70_r2"/>
</dbReference>
<dbReference type="EMBL" id="DSUJ01000013">
    <property type="protein sequence ID" value="HFI92876.1"/>
    <property type="molecule type" value="Genomic_DNA"/>
</dbReference>
<name>A0A7V2ZMV0_9BACT</name>
<proteinExistence type="inferred from homology"/>
<dbReference type="SUPFAM" id="SSF88946">
    <property type="entry name" value="Sigma2 domain of RNA polymerase sigma factors"/>
    <property type="match status" value="1"/>
</dbReference>
<keyword evidence="4" id="KW-0804">Transcription</keyword>
<evidence type="ECO:0000256" key="2">
    <source>
        <dbReference type="ARBA" id="ARBA00023015"/>
    </source>
</evidence>
<dbReference type="NCBIfam" id="TIGR02937">
    <property type="entry name" value="sigma70-ECF"/>
    <property type="match status" value="1"/>
</dbReference>
<dbReference type="PANTHER" id="PTHR43133">
    <property type="entry name" value="RNA POLYMERASE ECF-TYPE SIGMA FACTO"/>
    <property type="match status" value="1"/>
</dbReference>
<keyword evidence="2" id="KW-0805">Transcription regulation</keyword>
<dbReference type="InterPro" id="IPR014284">
    <property type="entry name" value="RNA_pol_sigma-70_dom"/>
</dbReference>
<dbReference type="GO" id="GO:0003677">
    <property type="term" value="F:DNA binding"/>
    <property type="evidence" value="ECO:0007669"/>
    <property type="project" value="InterPro"/>
</dbReference>
<evidence type="ECO:0000313" key="7">
    <source>
        <dbReference type="EMBL" id="HFI92876.1"/>
    </source>
</evidence>
<accession>A0A7V2ZMV0</accession>
<dbReference type="InterPro" id="IPR039425">
    <property type="entry name" value="RNA_pol_sigma-70-like"/>
</dbReference>
<gene>
    <name evidence="7" type="ORF">ENS31_15265</name>
    <name evidence="8" type="ORF">ENS56_09715</name>
</gene>
<keyword evidence="3" id="KW-0731">Sigma factor</keyword>
<protein>
    <submittedName>
        <fullName evidence="7">Sigma-70 family RNA polymerase sigma factor</fullName>
    </submittedName>
</protein>
<organism evidence="7">
    <name type="scientific">Ignavibacterium album</name>
    <dbReference type="NCBI Taxonomy" id="591197"/>
    <lineage>
        <taxon>Bacteria</taxon>
        <taxon>Pseudomonadati</taxon>
        <taxon>Ignavibacteriota</taxon>
        <taxon>Ignavibacteria</taxon>
        <taxon>Ignavibacteriales</taxon>
        <taxon>Ignavibacteriaceae</taxon>
        <taxon>Ignavibacterium</taxon>
    </lineage>
</organism>
<dbReference type="Gene3D" id="1.10.1740.10">
    <property type="match status" value="1"/>
</dbReference>
<dbReference type="InterPro" id="IPR013324">
    <property type="entry name" value="RNA_pol_sigma_r3/r4-like"/>
</dbReference>
<dbReference type="SUPFAM" id="SSF88659">
    <property type="entry name" value="Sigma3 and sigma4 domains of RNA polymerase sigma factors"/>
    <property type="match status" value="1"/>
</dbReference>
<comment type="similarity">
    <text evidence="1">Belongs to the sigma-70 factor family. ECF subfamily.</text>
</comment>
<reference evidence="7" key="1">
    <citation type="journal article" date="2020" name="mSystems">
        <title>Genome- and Community-Level Interaction Insights into Carbon Utilization and Element Cycling Functions of Hydrothermarchaeota in Hydrothermal Sediment.</title>
        <authorList>
            <person name="Zhou Z."/>
            <person name="Liu Y."/>
            <person name="Xu W."/>
            <person name="Pan J."/>
            <person name="Luo Z.H."/>
            <person name="Li M."/>
        </authorList>
    </citation>
    <scope>NUCLEOTIDE SEQUENCE [LARGE SCALE GENOMIC DNA]</scope>
    <source>
        <strain evidence="7">SpSt-479</strain>
        <strain evidence="8">SpSt-500</strain>
    </source>
</reference>
<evidence type="ECO:0000259" key="6">
    <source>
        <dbReference type="Pfam" id="PF08281"/>
    </source>
</evidence>
<sequence length="188" mass="22103">MEEKELVELAKQGDRKALAKLVKDNEQTVYNFAFKICRDREKAENIMQETFLSMVKHINQFDGNSKLSTWLYRIVSNHCLMQARKEKNKYFVSINEDNEDDLYEDKYVADWSRIPHLDVENNELKKILDQSIDKLAPDYRVVFLLRDVEGLSTEETAKATDLSIPAVKSRLHRARAFLRKELNEAFSR</sequence>
<dbReference type="AlphaFoldDB" id="A0A7V2ZMV0"/>
<dbReference type="Gene3D" id="1.10.10.10">
    <property type="entry name" value="Winged helix-like DNA-binding domain superfamily/Winged helix DNA-binding domain"/>
    <property type="match status" value="1"/>
</dbReference>
<dbReference type="InterPro" id="IPR036388">
    <property type="entry name" value="WH-like_DNA-bd_sf"/>
</dbReference>
<evidence type="ECO:0000256" key="1">
    <source>
        <dbReference type="ARBA" id="ARBA00010641"/>
    </source>
</evidence>
<dbReference type="InterPro" id="IPR013249">
    <property type="entry name" value="RNA_pol_sigma70_r4_t2"/>
</dbReference>
<dbReference type="CDD" id="cd06171">
    <property type="entry name" value="Sigma70_r4"/>
    <property type="match status" value="1"/>
</dbReference>
<dbReference type="EMBL" id="DSVI01000012">
    <property type="protein sequence ID" value="HGT48301.1"/>
    <property type="molecule type" value="Genomic_DNA"/>
</dbReference>
<evidence type="ECO:0000256" key="4">
    <source>
        <dbReference type="ARBA" id="ARBA00023163"/>
    </source>
</evidence>
<dbReference type="GO" id="GO:0016987">
    <property type="term" value="F:sigma factor activity"/>
    <property type="evidence" value="ECO:0007669"/>
    <property type="project" value="UniProtKB-KW"/>
</dbReference>
<dbReference type="Pfam" id="PF08281">
    <property type="entry name" value="Sigma70_r4_2"/>
    <property type="match status" value="1"/>
</dbReference>
<dbReference type="GO" id="GO:0006352">
    <property type="term" value="P:DNA-templated transcription initiation"/>
    <property type="evidence" value="ECO:0007669"/>
    <property type="project" value="InterPro"/>
</dbReference>
<dbReference type="InterPro" id="IPR013325">
    <property type="entry name" value="RNA_pol_sigma_r2"/>
</dbReference>
<evidence type="ECO:0000259" key="5">
    <source>
        <dbReference type="Pfam" id="PF04542"/>
    </source>
</evidence>
<comment type="caution">
    <text evidence="7">The sequence shown here is derived from an EMBL/GenBank/DDBJ whole genome shotgun (WGS) entry which is preliminary data.</text>
</comment>
<dbReference type="PANTHER" id="PTHR43133:SF51">
    <property type="entry name" value="RNA POLYMERASE SIGMA FACTOR"/>
    <property type="match status" value="1"/>
</dbReference>
<feature type="domain" description="RNA polymerase sigma factor 70 region 4 type 2" evidence="6">
    <location>
        <begin position="127"/>
        <end position="178"/>
    </location>
</feature>